<feature type="transmembrane region" description="Helical" evidence="1">
    <location>
        <begin position="274"/>
        <end position="294"/>
    </location>
</feature>
<feature type="transmembrane region" description="Helical" evidence="1">
    <location>
        <begin position="150"/>
        <end position="170"/>
    </location>
</feature>
<feature type="transmembrane region" description="Helical" evidence="1">
    <location>
        <begin position="71"/>
        <end position="86"/>
    </location>
</feature>
<dbReference type="OrthoDB" id="9815466at2"/>
<dbReference type="Pfam" id="PF09586">
    <property type="entry name" value="YfhO"/>
    <property type="match status" value="2"/>
</dbReference>
<feature type="transmembrane region" description="Helical" evidence="1">
    <location>
        <begin position="392"/>
        <end position="412"/>
    </location>
</feature>
<feature type="transmembrane region" description="Helical" evidence="1">
    <location>
        <begin position="306"/>
        <end position="331"/>
    </location>
</feature>
<evidence type="ECO:0008006" key="5">
    <source>
        <dbReference type="Google" id="ProtNLM"/>
    </source>
</evidence>
<feature type="signal peptide" evidence="2">
    <location>
        <begin position="1"/>
        <end position="17"/>
    </location>
</feature>
<reference evidence="3 4" key="1">
    <citation type="submission" date="2018-06" db="EMBL/GenBank/DDBJ databases">
        <title>Sphaerisporangium craniellae sp. nov., isolated from a marine sponge in the South China Sea.</title>
        <authorList>
            <person name="Li L."/>
        </authorList>
    </citation>
    <scope>NUCLEOTIDE SEQUENCE [LARGE SCALE GENOMIC DNA]</scope>
    <source>
        <strain evidence="3 4">CCTCC AA 208026</strain>
    </source>
</reference>
<feature type="transmembrane region" description="Helical" evidence="1">
    <location>
        <begin position="182"/>
        <end position="205"/>
    </location>
</feature>
<feature type="transmembrane region" description="Helical" evidence="1">
    <location>
        <begin position="126"/>
        <end position="143"/>
    </location>
</feature>
<protein>
    <recommendedName>
        <fullName evidence="5">YfhO family protein</fullName>
    </recommendedName>
</protein>
<proteinExistence type="predicted"/>
<keyword evidence="2" id="KW-0732">Signal</keyword>
<feature type="transmembrane region" description="Helical" evidence="1">
    <location>
        <begin position="424"/>
        <end position="445"/>
    </location>
</feature>
<feature type="chain" id="PRO_5038420237" description="YfhO family protein" evidence="2">
    <location>
        <begin position="18"/>
        <end position="855"/>
    </location>
</feature>
<dbReference type="PANTHER" id="PTHR38454">
    <property type="entry name" value="INTEGRAL MEMBRANE PROTEIN-RELATED"/>
    <property type="match status" value="1"/>
</dbReference>
<comment type="caution">
    <text evidence="3">The sequence shown here is derived from an EMBL/GenBank/DDBJ whole genome shotgun (WGS) entry which is preliminary data.</text>
</comment>
<dbReference type="InterPro" id="IPR018580">
    <property type="entry name" value="Uncharacterised_YfhO"/>
</dbReference>
<dbReference type="Proteomes" id="UP000253094">
    <property type="component" value="Unassembled WGS sequence"/>
</dbReference>
<dbReference type="AlphaFoldDB" id="A0A367FND0"/>
<dbReference type="PANTHER" id="PTHR38454:SF1">
    <property type="entry name" value="INTEGRAL MEMBRANE PROTEIN"/>
    <property type="match status" value="1"/>
</dbReference>
<dbReference type="EMBL" id="QOIL01000004">
    <property type="protein sequence ID" value="RCG31878.1"/>
    <property type="molecule type" value="Genomic_DNA"/>
</dbReference>
<accession>A0A367FND0</accession>
<keyword evidence="1" id="KW-0812">Transmembrane</keyword>
<keyword evidence="1" id="KW-0472">Membrane</keyword>
<evidence type="ECO:0000313" key="3">
    <source>
        <dbReference type="EMBL" id="RCG31878.1"/>
    </source>
</evidence>
<gene>
    <name evidence="3" type="ORF">DQ384_08650</name>
</gene>
<keyword evidence="1" id="KW-1133">Transmembrane helix</keyword>
<keyword evidence="4" id="KW-1185">Reference proteome</keyword>
<feature type="transmembrane region" description="Helical" evidence="1">
    <location>
        <begin position="818"/>
        <end position="838"/>
    </location>
</feature>
<evidence type="ECO:0000256" key="1">
    <source>
        <dbReference type="SAM" id="Phobius"/>
    </source>
</evidence>
<evidence type="ECO:0000313" key="4">
    <source>
        <dbReference type="Proteomes" id="UP000253094"/>
    </source>
</evidence>
<feature type="transmembrane region" description="Helical" evidence="1">
    <location>
        <begin position="364"/>
        <end position="380"/>
    </location>
</feature>
<feature type="transmembrane region" description="Helical" evidence="1">
    <location>
        <begin position="93"/>
        <end position="114"/>
    </location>
</feature>
<sequence length="855" mass="91676">MAGLLAAVGLCAGDAVAGFFPFGASTRSVSDLGNQYIPFYAYYWDVLHGHARGDLFVNWASGFGSSYLPDAFYYLASPFSFLVALFPRAQIDLAVYVLTVAKIATAAAVMALYLRCLSFRGPLRSGRAAVFGAAYGLCGWSVTDAAYNPMWLDGLIAFPLLCLAVEWALARRHPVLGTLCVAFTWACNFYTAHFATIGAAVLLLIRLASEYRPLRDRLHATGRALLYGGLGVGLAAPIVLVVFSAARDAWPVDPRPFIPVDVGPLLGRLLPGSYQFSSPALFVGTFALFAALTLPFNPAVPLRVRVAWTVAVTLVLGSMLWEPTVHLWYAFTNPNGSYYRQAFVLCGLLVIAGWKSFSYGVPRPYALAGAAALLGAAVWATSRWEHMSPHMIQWTAVTVAAGAVLYRTLTLVRSRGPRLHRGAAVALLALLATVQTVEAAANVALVDTRRADVLDDYPTRGPWPESLRAVVVSADRWPAYRTDPGEPRITANDPQFLGGEGAEYYSSLTSTALVDTLAHLGFGWTSRGRAPKSMDNPVTDAVFAIGARAHSRQVIAPSTLPMGLRRAEGIVAEPRTEVTLTVRSTAPLVTVRPPSPRTPRYGDSPFRNQELLLGAQVYDLPATTYLRKDGTPLPGNPDGSLQTIPDPVRTPSYPYILRATCRPGDEVYLHAPEFTGVATLAGRDPVSFTGVAGQSRASIQKLGTVPGTGRLKIKLRPHLVSRVPSQALACLDTTRLTEAVRHLRATGATRVHVTGHTVRATLPPAATGTAVLAVPAITGWTCSLNTGERPSARRYLGLLAVPLNGRATSLTCSFAPPGLNLGLLITGASLLAGSALYAGRRLLLRWRRTRAFPSP</sequence>
<name>A0A367FND0_9ACTN</name>
<organism evidence="3 4">
    <name type="scientific">Sphaerisporangium album</name>
    <dbReference type="NCBI Taxonomy" id="509200"/>
    <lineage>
        <taxon>Bacteria</taxon>
        <taxon>Bacillati</taxon>
        <taxon>Actinomycetota</taxon>
        <taxon>Actinomycetes</taxon>
        <taxon>Streptosporangiales</taxon>
        <taxon>Streptosporangiaceae</taxon>
        <taxon>Sphaerisporangium</taxon>
    </lineage>
</organism>
<feature type="transmembrane region" description="Helical" evidence="1">
    <location>
        <begin position="225"/>
        <end position="246"/>
    </location>
</feature>
<feature type="transmembrane region" description="Helical" evidence="1">
    <location>
        <begin position="337"/>
        <end position="357"/>
    </location>
</feature>
<evidence type="ECO:0000256" key="2">
    <source>
        <dbReference type="SAM" id="SignalP"/>
    </source>
</evidence>